<feature type="transmembrane region" description="Helical" evidence="1">
    <location>
        <begin position="302"/>
        <end position="319"/>
    </location>
</feature>
<feature type="transmembrane region" description="Helical" evidence="1">
    <location>
        <begin position="108"/>
        <end position="128"/>
    </location>
</feature>
<feature type="transmembrane region" description="Helical" evidence="1">
    <location>
        <begin position="140"/>
        <end position="156"/>
    </location>
</feature>
<dbReference type="AlphaFoldDB" id="A0A428MIQ1"/>
<evidence type="ECO:0000313" key="3">
    <source>
        <dbReference type="Proteomes" id="UP000269669"/>
    </source>
</evidence>
<evidence type="ECO:0000313" key="2">
    <source>
        <dbReference type="EMBL" id="RSL16794.1"/>
    </source>
</evidence>
<keyword evidence="3" id="KW-1185">Reference proteome</keyword>
<keyword evidence="1" id="KW-1133">Transmembrane helix</keyword>
<protein>
    <submittedName>
        <fullName evidence="2">Uncharacterized protein</fullName>
    </submittedName>
</protein>
<feature type="transmembrane region" description="Helical" evidence="1">
    <location>
        <begin position="229"/>
        <end position="250"/>
    </location>
</feature>
<proteinExistence type="predicted"/>
<keyword evidence="1" id="KW-0812">Transmembrane</keyword>
<dbReference type="OrthoDB" id="112983at2"/>
<feature type="transmembrane region" description="Helical" evidence="1">
    <location>
        <begin position="325"/>
        <end position="346"/>
    </location>
</feature>
<feature type="transmembrane region" description="Helical" evidence="1">
    <location>
        <begin position="33"/>
        <end position="53"/>
    </location>
</feature>
<gene>
    <name evidence="2" type="ORF">EDE15_2319</name>
</gene>
<organism evidence="2 3">
    <name type="scientific">Edaphobacter aggregans</name>
    <dbReference type="NCBI Taxonomy" id="570835"/>
    <lineage>
        <taxon>Bacteria</taxon>
        <taxon>Pseudomonadati</taxon>
        <taxon>Acidobacteriota</taxon>
        <taxon>Terriglobia</taxon>
        <taxon>Terriglobales</taxon>
        <taxon>Acidobacteriaceae</taxon>
        <taxon>Edaphobacter</taxon>
    </lineage>
</organism>
<feature type="transmembrane region" description="Helical" evidence="1">
    <location>
        <begin position="270"/>
        <end position="290"/>
    </location>
</feature>
<sequence>MDQAVLQRDDTVTSSGSFEARETTPSRSRAVSIYLYCFYFFASLQFLRSYFVIDSSYLDVLKYEAGSERMPYQARILMSFLMRHAGTNRLIVKAAGVMGAPLHSPETFSIFLVNLFALALLVWVVRAFYLKIAPSGQLSWLPYALVLWMMAVTYIVRFQEAIYFPYDLLAAALFTLCVYLCYARRYLLLVPVFVLASFNRETIILVVPLILLNIETLPRISRRQWKEPAVAVMLVCIWFLIYRSLNHLYAHNASESFSRIHSNLMVLRNPMQWSQIASACGFLLAAPFVFWRQMRNLRLRRYSLIIPVWIAIIFCVGLLGESRVFGELIGFLAVYCTVLFESTYVTRKSYCP</sequence>
<keyword evidence="1" id="KW-0472">Membrane</keyword>
<dbReference type="RefSeq" id="WP_125485362.1">
    <property type="nucleotide sequence ID" value="NZ_RSDW01000001.1"/>
</dbReference>
<comment type="caution">
    <text evidence="2">The sequence shown here is derived from an EMBL/GenBank/DDBJ whole genome shotgun (WGS) entry which is preliminary data.</text>
</comment>
<feature type="transmembrane region" description="Helical" evidence="1">
    <location>
        <begin position="162"/>
        <end position="182"/>
    </location>
</feature>
<dbReference type="Proteomes" id="UP000269669">
    <property type="component" value="Unassembled WGS sequence"/>
</dbReference>
<accession>A0A428MIQ1</accession>
<name>A0A428MIQ1_9BACT</name>
<evidence type="ECO:0000256" key="1">
    <source>
        <dbReference type="SAM" id="Phobius"/>
    </source>
</evidence>
<dbReference type="EMBL" id="RSDW01000001">
    <property type="protein sequence ID" value="RSL16794.1"/>
    <property type="molecule type" value="Genomic_DNA"/>
</dbReference>
<reference evidence="2 3" key="1">
    <citation type="submission" date="2018-12" db="EMBL/GenBank/DDBJ databases">
        <title>Sequencing of bacterial isolates from soil warming experiment in Harvard Forest, Massachusetts, USA.</title>
        <authorList>
            <person name="Deangelis K."/>
        </authorList>
    </citation>
    <scope>NUCLEOTIDE SEQUENCE [LARGE SCALE GENOMIC DNA]</scope>
    <source>
        <strain evidence="2 3">EB153</strain>
    </source>
</reference>